<evidence type="ECO:0000313" key="2">
    <source>
        <dbReference type="EMBL" id="HIS92902.1"/>
    </source>
</evidence>
<dbReference type="AlphaFoldDB" id="A0A9D1G0R8"/>
<dbReference type="EMBL" id="DVJN01000156">
    <property type="protein sequence ID" value="HIS92902.1"/>
    <property type="molecule type" value="Genomic_DNA"/>
</dbReference>
<comment type="caution">
    <text evidence="2">The sequence shown here is derived from an EMBL/GenBank/DDBJ whole genome shotgun (WGS) entry which is preliminary data.</text>
</comment>
<dbReference type="Pfam" id="PF12673">
    <property type="entry name" value="SipL"/>
    <property type="match status" value="1"/>
</dbReference>
<dbReference type="InterPro" id="IPR024300">
    <property type="entry name" value="SipL_SPOCS_dom"/>
</dbReference>
<name>A0A9D1G0R8_9FIRM</name>
<reference evidence="2" key="2">
    <citation type="journal article" date="2021" name="PeerJ">
        <title>Extensive microbial diversity within the chicken gut microbiome revealed by metagenomics and culture.</title>
        <authorList>
            <person name="Gilroy R."/>
            <person name="Ravi A."/>
            <person name="Getino M."/>
            <person name="Pursley I."/>
            <person name="Horton D.L."/>
            <person name="Alikhan N.F."/>
            <person name="Baker D."/>
            <person name="Gharbi K."/>
            <person name="Hall N."/>
            <person name="Watson M."/>
            <person name="Adriaenssens E.M."/>
            <person name="Foster-Nyarko E."/>
            <person name="Jarju S."/>
            <person name="Secka A."/>
            <person name="Antonio M."/>
            <person name="Oren A."/>
            <person name="Chaudhuri R.R."/>
            <person name="La Ragione R."/>
            <person name="Hildebrand F."/>
            <person name="Pallen M.J."/>
        </authorList>
    </citation>
    <scope>NUCLEOTIDE SEQUENCE</scope>
    <source>
        <strain evidence="2">13766</strain>
    </source>
</reference>
<proteinExistence type="predicted"/>
<organism evidence="2 3">
    <name type="scientific">Candidatus Alectryocaccomicrobium excrementavium</name>
    <dbReference type="NCBI Taxonomy" id="2840668"/>
    <lineage>
        <taxon>Bacteria</taxon>
        <taxon>Bacillati</taxon>
        <taxon>Bacillota</taxon>
        <taxon>Clostridia</taxon>
        <taxon>Candidatus Alectryocaccomicrobium</taxon>
    </lineage>
</organism>
<sequence length="504" mass="53741">MALSLVRQGIETESLVGSEDTQVLLRAEAMVSGAGREAVKILLADAYLALGAVEVQAGRVVLDGTVYAQAAYRLGDEASVRALTAQTTLNHAVDMDGAMAKMIARAEGEVEHVEASYENGHMIFRIAVRLRVKVLNLSPVEVISQISGVSGLEVKFEEICSTKLSAEANADALLREAVTLPAALDARCALMDWFSTQIEDVSRDLGGVRVTGKVLVEALIASGVAGRPVALVKYAMPFDQLVELPDWLTEDVNAAVEVKKLISQVDEGGQNDSTLKLEAELAVHVYAMGKDCATALADAYTTSDEGIAIEQQKVELLLGINRVACHDSYKSTMLLPTGAPGVGAVLATRAIPTLSGFESLEGHTVFEGILEATALYMPAGSDKLCSATAELPFSLHCQGELPQDAWVNVRVTNAEASTLMSDRLELRATLELSGESRITREVTIAQDVTEAEAAPRKTGIVIVWPTAEDDLWTIGKRYRISSSAIREMNGGGETEAGKAIVARM</sequence>
<gene>
    <name evidence="2" type="ORF">IAA84_07815</name>
</gene>
<feature type="domain" description="SipL SPOCS" evidence="1">
    <location>
        <begin position="40"/>
        <end position="116"/>
    </location>
</feature>
<reference evidence="2" key="1">
    <citation type="submission" date="2020-10" db="EMBL/GenBank/DDBJ databases">
        <authorList>
            <person name="Gilroy R."/>
        </authorList>
    </citation>
    <scope>NUCLEOTIDE SEQUENCE</scope>
    <source>
        <strain evidence="2">13766</strain>
    </source>
</reference>
<evidence type="ECO:0000259" key="1">
    <source>
        <dbReference type="Pfam" id="PF12673"/>
    </source>
</evidence>
<protein>
    <submittedName>
        <fullName evidence="2">DUF3794 domain-containing protein</fullName>
    </submittedName>
</protein>
<evidence type="ECO:0000313" key="3">
    <source>
        <dbReference type="Proteomes" id="UP000824140"/>
    </source>
</evidence>
<accession>A0A9D1G0R8</accession>
<dbReference type="Proteomes" id="UP000824140">
    <property type="component" value="Unassembled WGS sequence"/>
</dbReference>